<name>B0DTT9_LACBS</name>
<feature type="signal peptide" evidence="9">
    <location>
        <begin position="1"/>
        <end position="21"/>
    </location>
</feature>
<dbReference type="InterPro" id="IPR003154">
    <property type="entry name" value="S1/P1nuclease"/>
</dbReference>
<feature type="region of interest" description="Disordered" evidence="8">
    <location>
        <begin position="309"/>
        <end position="333"/>
    </location>
</feature>
<comment type="similarity">
    <text evidence="1">Belongs to the nuclease type I family.</text>
</comment>
<evidence type="ECO:0000256" key="9">
    <source>
        <dbReference type="SAM" id="SignalP"/>
    </source>
</evidence>
<keyword evidence="6" id="KW-1015">Disulfide bond</keyword>
<dbReference type="EMBL" id="DS547134">
    <property type="protein sequence ID" value="EDR02040.1"/>
    <property type="molecule type" value="Genomic_DNA"/>
</dbReference>
<keyword evidence="5" id="KW-0378">Hydrolase</keyword>
<dbReference type="AlphaFoldDB" id="B0DTT9"/>
<accession>B0DTT9</accession>
<dbReference type="Gene3D" id="1.10.575.10">
    <property type="entry name" value="P1 Nuclease"/>
    <property type="match status" value="1"/>
</dbReference>
<dbReference type="CDD" id="cd11010">
    <property type="entry name" value="S1-P1_nuclease"/>
    <property type="match status" value="1"/>
</dbReference>
<dbReference type="GO" id="GO:0003676">
    <property type="term" value="F:nucleic acid binding"/>
    <property type="evidence" value="ECO:0007669"/>
    <property type="project" value="InterPro"/>
</dbReference>
<evidence type="ECO:0000256" key="5">
    <source>
        <dbReference type="ARBA" id="ARBA00022801"/>
    </source>
</evidence>
<proteinExistence type="inferred from homology"/>
<evidence type="ECO:0000256" key="3">
    <source>
        <dbReference type="ARBA" id="ARBA00022723"/>
    </source>
</evidence>
<keyword evidence="3" id="KW-0479">Metal-binding</keyword>
<feature type="chain" id="PRO_5002748824" evidence="9">
    <location>
        <begin position="22"/>
        <end position="375"/>
    </location>
</feature>
<dbReference type="GO" id="GO:0016788">
    <property type="term" value="F:hydrolase activity, acting on ester bonds"/>
    <property type="evidence" value="ECO:0007669"/>
    <property type="project" value="InterPro"/>
</dbReference>
<dbReference type="PANTHER" id="PTHR33146:SF29">
    <property type="entry name" value="S1_P1 NUCLEASE"/>
    <property type="match status" value="1"/>
</dbReference>
<evidence type="ECO:0000256" key="4">
    <source>
        <dbReference type="ARBA" id="ARBA00022759"/>
    </source>
</evidence>
<keyword evidence="9" id="KW-0732">Signal</keyword>
<evidence type="ECO:0000313" key="10">
    <source>
        <dbReference type="EMBL" id="EDR02040.1"/>
    </source>
</evidence>
<dbReference type="PANTHER" id="PTHR33146">
    <property type="entry name" value="ENDONUCLEASE 4"/>
    <property type="match status" value="1"/>
</dbReference>
<evidence type="ECO:0000256" key="8">
    <source>
        <dbReference type="SAM" id="MobiDB-lite"/>
    </source>
</evidence>
<sequence length="375" mass="41812">MRLSRPLAALFITFSIPAAYAWGAAGHEIIATIAQMYLHPSILPTICDILNFSEDETQPEQPCHLAPISTWADKLRFKMRWSAALHYVGSLDDHPSQTCLFPGERGWAGTRGGNVLDAIKNVTGLLEDWTRGEAGDATANEALKFLVHFMGDLHMPLHLTGRDRGGNSDRVLWSGRQTNLHSLWDGLLIAKAIRTVPRNYSRPLPYPDVEHALRGTIYDSYIRRIMWEGVFQKWKDDVPEWFSCPETTPPPPARGWQQVVMSLKRLAGKQGVEIGPDTDVLCPYHWAKPIHALNCDIVWPKELDEPPYGGGGSKFADEDVAGRPPKPHPPLLELDTPKYAGVIEDTMVVEKLLAQGGIRLAGILNYLFLEEAARS</sequence>
<evidence type="ECO:0000256" key="2">
    <source>
        <dbReference type="ARBA" id="ARBA00022722"/>
    </source>
</evidence>
<dbReference type="KEGG" id="lbc:LACBIDRAFT_310257"/>
<keyword evidence="7" id="KW-0325">Glycoprotein</keyword>
<dbReference type="GO" id="GO:0006308">
    <property type="term" value="P:DNA catabolic process"/>
    <property type="evidence" value="ECO:0007669"/>
    <property type="project" value="InterPro"/>
</dbReference>
<evidence type="ECO:0000256" key="6">
    <source>
        <dbReference type="ARBA" id="ARBA00023157"/>
    </source>
</evidence>
<evidence type="ECO:0000313" key="11">
    <source>
        <dbReference type="Proteomes" id="UP000001194"/>
    </source>
</evidence>
<dbReference type="GO" id="GO:0046872">
    <property type="term" value="F:metal ion binding"/>
    <property type="evidence" value="ECO:0007669"/>
    <property type="project" value="UniProtKB-KW"/>
</dbReference>
<evidence type="ECO:0000256" key="1">
    <source>
        <dbReference type="ARBA" id="ARBA00009547"/>
    </source>
</evidence>
<dbReference type="RefSeq" id="XP_001887431.1">
    <property type="nucleotide sequence ID" value="XM_001887396.1"/>
</dbReference>
<protein>
    <submittedName>
        <fullName evidence="10">Predicted protein</fullName>
    </submittedName>
</protein>
<dbReference type="GeneID" id="6083051"/>
<evidence type="ECO:0000256" key="7">
    <source>
        <dbReference type="ARBA" id="ARBA00023180"/>
    </source>
</evidence>
<gene>
    <name evidence="10" type="ORF">LACBIDRAFT_310257</name>
</gene>
<keyword evidence="4" id="KW-0255">Endonuclease</keyword>
<dbReference type="OrthoDB" id="441446at2759"/>
<dbReference type="GO" id="GO:0004519">
    <property type="term" value="F:endonuclease activity"/>
    <property type="evidence" value="ECO:0007669"/>
    <property type="project" value="UniProtKB-KW"/>
</dbReference>
<dbReference type="SUPFAM" id="SSF48537">
    <property type="entry name" value="Phospholipase C/P1 nuclease"/>
    <property type="match status" value="1"/>
</dbReference>
<dbReference type="Proteomes" id="UP000001194">
    <property type="component" value="Unassembled WGS sequence"/>
</dbReference>
<keyword evidence="2" id="KW-0540">Nuclease</keyword>
<dbReference type="InterPro" id="IPR008947">
    <property type="entry name" value="PLipase_C/P1_nuclease_dom_sf"/>
</dbReference>
<organism evidence="11">
    <name type="scientific">Laccaria bicolor (strain S238N-H82 / ATCC MYA-4686)</name>
    <name type="common">Bicoloured deceiver</name>
    <name type="synonym">Laccaria laccata var. bicolor</name>
    <dbReference type="NCBI Taxonomy" id="486041"/>
    <lineage>
        <taxon>Eukaryota</taxon>
        <taxon>Fungi</taxon>
        <taxon>Dikarya</taxon>
        <taxon>Basidiomycota</taxon>
        <taxon>Agaricomycotina</taxon>
        <taxon>Agaricomycetes</taxon>
        <taxon>Agaricomycetidae</taxon>
        <taxon>Agaricales</taxon>
        <taxon>Agaricineae</taxon>
        <taxon>Hydnangiaceae</taxon>
        <taxon>Laccaria</taxon>
    </lineage>
</organism>
<dbReference type="Pfam" id="PF02265">
    <property type="entry name" value="S1-P1_nuclease"/>
    <property type="match status" value="1"/>
</dbReference>
<dbReference type="InParanoid" id="B0DTT9"/>
<dbReference type="HOGENOM" id="CLU_044365_2_0_1"/>
<reference evidence="10 11" key="1">
    <citation type="journal article" date="2008" name="Nature">
        <title>The genome of Laccaria bicolor provides insights into mycorrhizal symbiosis.</title>
        <authorList>
            <person name="Martin F."/>
            <person name="Aerts A."/>
            <person name="Ahren D."/>
            <person name="Brun A."/>
            <person name="Danchin E.G.J."/>
            <person name="Duchaussoy F."/>
            <person name="Gibon J."/>
            <person name="Kohler A."/>
            <person name="Lindquist E."/>
            <person name="Pereda V."/>
            <person name="Salamov A."/>
            <person name="Shapiro H.J."/>
            <person name="Wuyts J."/>
            <person name="Blaudez D."/>
            <person name="Buee M."/>
            <person name="Brokstein P."/>
            <person name="Canbaeck B."/>
            <person name="Cohen D."/>
            <person name="Courty P.E."/>
            <person name="Coutinho P.M."/>
            <person name="Delaruelle C."/>
            <person name="Detter J.C."/>
            <person name="Deveau A."/>
            <person name="DiFazio S."/>
            <person name="Duplessis S."/>
            <person name="Fraissinet-Tachet L."/>
            <person name="Lucic E."/>
            <person name="Frey-Klett P."/>
            <person name="Fourrey C."/>
            <person name="Feussner I."/>
            <person name="Gay G."/>
            <person name="Grimwood J."/>
            <person name="Hoegger P.J."/>
            <person name="Jain P."/>
            <person name="Kilaru S."/>
            <person name="Labbe J."/>
            <person name="Lin Y.C."/>
            <person name="Legue V."/>
            <person name="Le Tacon F."/>
            <person name="Marmeisse R."/>
            <person name="Melayah D."/>
            <person name="Montanini B."/>
            <person name="Muratet M."/>
            <person name="Nehls U."/>
            <person name="Niculita-Hirzel H."/>
            <person name="Oudot-Le Secq M.P."/>
            <person name="Peter M."/>
            <person name="Quesneville H."/>
            <person name="Rajashekar B."/>
            <person name="Reich M."/>
            <person name="Rouhier N."/>
            <person name="Schmutz J."/>
            <person name="Yin T."/>
            <person name="Chalot M."/>
            <person name="Henrissat B."/>
            <person name="Kuees U."/>
            <person name="Lucas S."/>
            <person name="Van de Peer Y."/>
            <person name="Podila G.K."/>
            <person name="Polle A."/>
            <person name="Pukkila P.J."/>
            <person name="Richardson P.M."/>
            <person name="Rouze P."/>
            <person name="Sanders I.R."/>
            <person name="Stajich J.E."/>
            <person name="Tunlid A."/>
            <person name="Tuskan G."/>
            <person name="Grigoriev I.V."/>
        </authorList>
    </citation>
    <scope>NUCLEOTIDE SEQUENCE [LARGE SCALE GENOMIC DNA]</scope>
    <source>
        <strain evidence="11">S238N-H82 / ATCC MYA-4686</strain>
    </source>
</reference>
<dbReference type="STRING" id="486041.B0DTT9"/>
<keyword evidence="11" id="KW-1185">Reference proteome</keyword>